<dbReference type="Gene3D" id="3.40.50.720">
    <property type="entry name" value="NAD(P)-binding Rossmann-like Domain"/>
    <property type="match status" value="1"/>
</dbReference>
<dbReference type="VEuPathDB" id="FungiDB:PLEOSDRAFT_1097973"/>
<keyword evidence="2" id="KW-0560">Oxidoreductase</keyword>
<evidence type="ECO:0000256" key="2">
    <source>
        <dbReference type="ARBA" id="ARBA00023002"/>
    </source>
</evidence>
<evidence type="ECO:0000313" key="3">
    <source>
        <dbReference type="EMBL" id="KDQ23791.1"/>
    </source>
</evidence>
<sequence>MPSLTPLVAFIIGSGPNIGGSVASLLKEQGYAVAVGSRKPDVHKVKKEGYFPVQVEATQQASMSAAFAAVNAELGPPNVVVYNRQFPAAVPVIHREPTDVSDPSTLPLEAFNDVIAIGSNVFVAIQEALKGFRSSKHEDTPKAFIVTGNVLPADKALSPFYFSLDIQKIIESRIVGQLARANEKTGIQFAYATLVADDGGIPPYDLFLKSGDVHAKVYWKIINRKEGPWDYRFTLDGKKLANYESL</sequence>
<evidence type="ECO:0000256" key="1">
    <source>
        <dbReference type="ARBA" id="ARBA00006484"/>
    </source>
</evidence>
<gene>
    <name evidence="3" type="ORF">PLEOSDRAFT_1097973</name>
</gene>
<accession>A0A067NJ50</accession>
<reference evidence="4" key="1">
    <citation type="journal article" date="2014" name="Proc. Natl. Acad. Sci. U.S.A.">
        <title>Extensive sampling of basidiomycete genomes demonstrates inadequacy of the white-rot/brown-rot paradigm for wood decay fungi.</title>
        <authorList>
            <person name="Riley R."/>
            <person name="Salamov A.A."/>
            <person name="Brown D.W."/>
            <person name="Nagy L.G."/>
            <person name="Floudas D."/>
            <person name="Held B.W."/>
            <person name="Levasseur A."/>
            <person name="Lombard V."/>
            <person name="Morin E."/>
            <person name="Otillar R."/>
            <person name="Lindquist E.A."/>
            <person name="Sun H."/>
            <person name="LaButti K.M."/>
            <person name="Schmutz J."/>
            <person name="Jabbour D."/>
            <person name="Luo H."/>
            <person name="Baker S.E."/>
            <person name="Pisabarro A.G."/>
            <person name="Walton J.D."/>
            <person name="Blanchette R.A."/>
            <person name="Henrissat B."/>
            <person name="Martin F."/>
            <person name="Cullen D."/>
            <person name="Hibbett D.S."/>
            <person name="Grigoriev I.V."/>
        </authorList>
    </citation>
    <scope>NUCLEOTIDE SEQUENCE [LARGE SCALE GENOMIC DNA]</scope>
    <source>
        <strain evidence="4">PC15</strain>
    </source>
</reference>
<proteinExistence type="inferred from homology"/>
<dbReference type="InterPro" id="IPR036291">
    <property type="entry name" value="NAD(P)-bd_dom_sf"/>
</dbReference>
<comment type="similarity">
    <text evidence="1">Belongs to the short-chain dehydrogenases/reductases (SDR) family.</text>
</comment>
<dbReference type="PANTHER" id="PTHR43669">
    <property type="entry name" value="5-KETO-D-GLUCONATE 5-REDUCTASE"/>
    <property type="match status" value="1"/>
</dbReference>
<dbReference type="PANTHER" id="PTHR43669:SF4">
    <property type="entry name" value="SHORT-CHAIN DEHYDROGENASE"/>
    <property type="match status" value="1"/>
</dbReference>
<name>A0A067NJ50_PLEO1</name>
<dbReference type="STRING" id="1137138.A0A067NJ50"/>
<dbReference type="InParanoid" id="A0A067NJ50"/>
<dbReference type="EMBL" id="KL198012">
    <property type="protein sequence ID" value="KDQ23791.1"/>
    <property type="molecule type" value="Genomic_DNA"/>
</dbReference>
<dbReference type="SUPFAM" id="SSF51735">
    <property type="entry name" value="NAD(P)-binding Rossmann-fold domains"/>
    <property type="match status" value="1"/>
</dbReference>
<dbReference type="OrthoDB" id="5336600at2759"/>
<dbReference type="HOGENOM" id="CLU_103010_0_0_1"/>
<dbReference type="Proteomes" id="UP000027073">
    <property type="component" value="Unassembled WGS sequence"/>
</dbReference>
<dbReference type="AlphaFoldDB" id="A0A067NJ50"/>
<evidence type="ECO:0000313" key="4">
    <source>
        <dbReference type="Proteomes" id="UP000027073"/>
    </source>
</evidence>
<organism evidence="3 4">
    <name type="scientific">Pleurotus ostreatus (strain PC15)</name>
    <name type="common">Oyster mushroom</name>
    <dbReference type="NCBI Taxonomy" id="1137138"/>
    <lineage>
        <taxon>Eukaryota</taxon>
        <taxon>Fungi</taxon>
        <taxon>Dikarya</taxon>
        <taxon>Basidiomycota</taxon>
        <taxon>Agaricomycotina</taxon>
        <taxon>Agaricomycetes</taxon>
        <taxon>Agaricomycetidae</taxon>
        <taxon>Agaricales</taxon>
        <taxon>Pleurotineae</taxon>
        <taxon>Pleurotaceae</taxon>
        <taxon>Pleurotus</taxon>
    </lineage>
</organism>
<protein>
    <submittedName>
        <fullName evidence="3">Uncharacterized protein</fullName>
    </submittedName>
</protein>
<dbReference type="GO" id="GO:0016491">
    <property type="term" value="F:oxidoreductase activity"/>
    <property type="evidence" value="ECO:0007669"/>
    <property type="project" value="UniProtKB-KW"/>
</dbReference>